<sequence length="203" mass="22716">MNTDLIRYPPSAQISPVRVLTGSNLSTQTGVWWIQLNCNTIHVLVTPRHPKPTDPVPSCPSRSQSQVLQSSHTSGHPDYASSTAPCASSHQQECSAPQCFMTSRSLCAVLDRCQYHQYSYYLLLWQETQMASRNPITAHPLPTYGTLMPYCELFPWVIVSRGCTTSLMAEVDREILMNANMLEAPSHMLNLLVLNKHDGNSLR</sequence>
<organism evidence="2 3">
    <name type="scientific">Rhodocollybia butyracea</name>
    <dbReference type="NCBI Taxonomy" id="206335"/>
    <lineage>
        <taxon>Eukaryota</taxon>
        <taxon>Fungi</taxon>
        <taxon>Dikarya</taxon>
        <taxon>Basidiomycota</taxon>
        <taxon>Agaricomycotina</taxon>
        <taxon>Agaricomycetes</taxon>
        <taxon>Agaricomycetidae</taxon>
        <taxon>Agaricales</taxon>
        <taxon>Marasmiineae</taxon>
        <taxon>Omphalotaceae</taxon>
        <taxon>Rhodocollybia</taxon>
    </lineage>
</organism>
<feature type="region of interest" description="Disordered" evidence="1">
    <location>
        <begin position="49"/>
        <end position="82"/>
    </location>
</feature>
<comment type="caution">
    <text evidence="2">The sequence shown here is derived from an EMBL/GenBank/DDBJ whole genome shotgun (WGS) entry which is preliminary data.</text>
</comment>
<accession>A0A9P5P9J5</accession>
<dbReference type="Proteomes" id="UP000772434">
    <property type="component" value="Unassembled WGS sequence"/>
</dbReference>
<evidence type="ECO:0000313" key="3">
    <source>
        <dbReference type="Proteomes" id="UP000772434"/>
    </source>
</evidence>
<keyword evidence="3" id="KW-1185">Reference proteome</keyword>
<reference evidence="2" key="1">
    <citation type="submission" date="2020-11" db="EMBL/GenBank/DDBJ databases">
        <authorList>
            <consortium name="DOE Joint Genome Institute"/>
            <person name="Ahrendt S."/>
            <person name="Riley R."/>
            <person name="Andreopoulos W."/>
            <person name="Labutti K."/>
            <person name="Pangilinan J."/>
            <person name="Ruiz-Duenas F.J."/>
            <person name="Barrasa J.M."/>
            <person name="Sanchez-Garcia M."/>
            <person name="Camarero S."/>
            <person name="Miyauchi S."/>
            <person name="Serrano A."/>
            <person name="Linde D."/>
            <person name="Babiker R."/>
            <person name="Drula E."/>
            <person name="Ayuso-Fernandez I."/>
            <person name="Pacheco R."/>
            <person name="Padilla G."/>
            <person name="Ferreira P."/>
            <person name="Barriuso J."/>
            <person name="Kellner H."/>
            <person name="Castanera R."/>
            <person name="Alfaro M."/>
            <person name="Ramirez L."/>
            <person name="Pisabarro A.G."/>
            <person name="Kuo A."/>
            <person name="Tritt A."/>
            <person name="Lipzen A."/>
            <person name="He G."/>
            <person name="Yan M."/>
            <person name="Ng V."/>
            <person name="Cullen D."/>
            <person name="Martin F."/>
            <person name="Rosso M.-N."/>
            <person name="Henrissat B."/>
            <person name="Hibbett D."/>
            <person name="Martinez A.T."/>
            <person name="Grigoriev I.V."/>
        </authorList>
    </citation>
    <scope>NUCLEOTIDE SEQUENCE</scope>
    <source>
        <strain evidence="2">AH 40177</strain>
    </source>
</reference>
<dbReference type="AlphaFoldDB" id="A0A9P5P9J5"/>
<evidence type="ECO:0000313" key="2">
    <source>
        <dbReference type="EMBL" id="KAF9060801.1"/>
    </source>
</evidence>
<feature type="compositionally biased region" description="Polar residues" evidence="1">
    <location>
        <begin position="60"/>
        <end position="82"/>
    </location>
</feature>
<gene>
    <name evidence="2" type="ORF">BDP27DRAFT_1370188</name>
</gene>
<protein>
    <submittedName>
        <fullName evidence="2">Uncharacterized protein</fullName>
    </submittedName>
</protein>
<evidence type="ECO:0000256" key="1">
    <source>
        <dbReference type="SAM" id="MobiDB-lite"/>
    </source>
</evidence>
<name>A0A9P5P9J5_9AGAR</name>
<dbReference type="EMBL" id="JADNRY010000226">
    <property type="protein sequence ID" value="KAF9060801.1"/>
    <property type="molecule type" value="Genomic_DNA"/>
</dbReference>
<proteinExistence type="predicted"/>